<keyword evidence="2" id="KW-0472">Membrane</keyword>
<sequence length="163" mass="18341">MNKAPRFINTPPFPAVPNRERNSIDSRAKSAEDKTMETSIPKPAADLEALTNDLALIKVNHDTRSDVATAKAELIIEITDAENRLRIEGKETENRLILEIKDAESRLLAAINEARVDFKTECAKFKYELKTEIQESKTSIIIWVVSAIFLAQLMPAFLKKFGL</sequence>
<keyword evidence="2" id="KW-1133">Transmembrane helix</keyword>
<feature type="compositionally biased region" description="Basic and acidic residues" evidence="1">
    <location>
        <begin position="18"/>
        <end position="36"/>
    </location>
</feature>
<reference evidence="3 4" key="1">
    <citation type="submission" date="2019-11" db="EMBL/GenBank/DDBJ databases">
        <title>Type strains purchased from KCTC, JCM and DSMZ.</title>
        <authorList>
            <person name="Lu H."/>
        </authorList>
    </citation>
    <scope>NUCLEOTIDE SEQUENCE [LARGE SCALE GENOMIC DNA]</scope>
    <source>
        <strain evidence="3 4">DSM 103461</strain>
    </source>
</reference>
<feature type="region of interest" description="Disordered" evidence="1">
    <location>
        <begin position="1"/>
        <end position="37"/>
    </location>
</feature>
<evidence type="ECO:0000313" key="4">
    <source>
        <dbReference type="Proteomes" id="UP000735592"/>
    </source>
</evidence>
<feature type="transmembrane region" description="Helical" evidence="2">
    <location>
        <begin position="140"/>
        <end position="158"/>
    </location>
</feature>
<keyword evidence="4" id="KW-1185">Reference proteome</keyword>
<protein>
    <recommendedName>
        <fullName evidence="5">DUF1640 domain-containing protein</fullName>
    </recommendedName>
</protein>
<proteinExistence type="predicted"/>
<comment type="caution">
    <text evidence="3">The sequence shown here is derived from an EMBL/GenBank/DDBJ whole genome shotgun (WGS) entry which is preliminary data.</text>
</comment>
<organism evidence="3 4">
    <name type="scientific">Pseudoduganella danionis</name>
    <dbReference type="NCBI Taxonomy" id="1890295"/>
    <lineage>
        <taxon>Bacteria</taxon>
        <taxon>Pseudomonadati</taxon>
        <taxon>Pseudomonadota</taxon>
        <taxon>Betaproteobacteria</taxon>
        <taxon>Burkholderiales</taxon>
        <taxon>Oxalobacteraceae</taxon>
        <taxon>Telluria group</taxon>
        <taxon>Pseudoduganella</taxon>
    </lineage>
</organism>
<dbReference type="Proteomes" id="UP000735592">
    <property type="component" value="Unassembled WGS sequence"/>
</dbReference>
<name>A0ABW9SRZ6_9BURK</name>
<dbReference type="RefSeq" id="WP_155434867.1">
    <property type="nucleotide sequence ID" value="NZ_JBHLXK010000005.1"/>
</dbReference>
<dbReference type="EMBL" id="WNKW01000003">
    <property type="protein sequence ID" value="MTW33474.1"/>
    <property type="molecule type" value="Genomic_DNA"/>
</dbReference>
<evidence type="ECO:0000313" key="3">
    <source>
        <dbReference type="EMBL" id="MTW33474.1"/>
    </source>
</evidence>
<keyword evidence="2" id="KW-0812">Transmembrane</keyword>
<evidence type="ECO:0000256" key="2">
    <source>
        <dbReference type="SAM" id="Phobius"/>
    </source>
</evidence>
<evidence type="ECO:0008006" key="5">
    <source>
        <dbReference type="Google" id="ProtNLM"/>
    </source>
</evidence>
<accession>A0ABW9SRZ6</accession>
<evidence type="ECO:0000256" key="1">
    <source>
        <dbReference type="SAM" id="MobiDB-lite"/>
    </source>
</evidence>
<gene>
    <name evidence="3" type="ORF">GM655_11620</name>
</gene>